<sequence length="897" mass="102599">MDASIVPSPQLPPPQFEPNTENIKRKLLRKGVYPTPKIIRTLRKREIQKHTRKTKHSQPQTPPLTAFQLQSLAEESHFLTLKREYKRFSKELNPKKEPRSPSLLGKPWERIERAKLAELVSKNGEFDGQSLKRENLVELREMFEKDLRWVLDDDVDVEDDGGLLPREKPARDRDPSKRWRNEKEAIRFLVDRLSEREITERHWKFVRIMKQSGLQFTEWQLLRIVEGLGKNGKWRQAMAVVQWLYGNKEHKEFKSRFVYTKLLSVLGKARKPQEALRVFNLMLGDCHIYPDLAAYHSIAVTMGQAGLLKELLNIIERMRQRPYKRIKNMRRKNWDPVLEPDLVVYNAVLNACVPVHQWKGVSWVFEQLRKSGLRPNGATYGLAMEVMLQSGKYDLVHEFFRKMKRSGEAPRALSYRVLVKAFWEEGKINEAVEAVRDMEQRGVIGTASVYYELACCLCKNGRWRDAIIEVDKMKKLSQRKPLEITFTGLIMASLDGGHFNDCISIFQYMKDHCAPNIGTINAMLKVYGQNDMFSKAKELFEEINKAKSGPYDSQNGKSTNLIPDGYTYSLMLGASASALQWEYFEYVYKEMTLSGYHLDQTKHAILLVEASRARKWYLLEHAFDTFLEVGEIPHPLLFTEMIIQATAQSNYEKVVTLVNTMAHALYQVSEKQWTEAFEENGDRISHGSLSKLLDALSNCELSSEITASNLIRSLQYLCGSAKSEPNSNDGETYGSERLNIQSISQDMRGEKIIAAMDPPLKATDVSFAVFSANCNGKNEEGGVDADLIHRLSNYDMDDSASKTFTCMEDFANDTASGDPTSMGKQVSLLNLDEYTKDVDEAEVDLPIDDDEAEMELLINEDGDSSTSKLPSANEILESWKESSKNDGIFFPIHLGLK</sequence>
<keyword evidence="1" id="KW-0677">Repeat</keyword>
<dbReference type="Gramene" id="EOX91702">
    <property type="protein sequence ID" value="EOX91702"/>
    <property type="gene ID" value="TCM_000805"/>
</dbReference>
<feature type="region of interest" description="Disordered" evidence="3">
    <location>
        <begin position="1"/>
        <end position="25"/>
    </location>
</feature>
<keyword evidence="5" id="KW-1185">Reference proteome</keyword>
<dbReference type="Pfam" id="PF13812">
    <property type="entry name" value="PPR_3"/>
    <property type="match status" value="2"/>
</dbReference>
<evidence type="ECO:0000256" key="3">
    <source>
        <dbReference type="SAM" id="MobiDB-lite"/>
    </source>
</evidence>
<dbReference type="STRING" id="3641.A0A061DHQ1"/>
<organism evidence="4 5">
    <name type="scientific">Theobroma cacao</name>
    <name type="common">Cacao</name>
    <name type="synonym">Cocoa</name>
    <dbReference type="NCBI Taxonomy" id="3641"/>
    <lineage>
        <taxon>Eukaryota</taxon>
        <taxon>Viridiplantae</taxon>
        <taxon>Streptophyta</taxon>
        <taxon>Embryophyta</taxon>
        <taxon>Tracheophyta</taxon>
        <taxon>Spermatophyta</taxon>
        <taxon>Magnoliopsida</taxon>
        <taxon>eudicotyledons</taxon>
        <taxon>Gunneridae</taxon>
        <taxon>Pentapetalae</taxon>
        <taxon>rosids</taxon>
        <taxon>malvids</taxon>
        <taxon>Malvales</taxon>
        <taxon>Malvaceae</taxon>
        <taxon>Byttnerioideae</taxon>
        <taxon>Theobroma</taxon>
    </lineage>
</organism>
<dbReference type="Gene3D" id="1.25.40.10">
    <property type="entry name" value="Tetratricopeptide repeat domain"/>
    <property type="match status" value="3"/>
</dbReference>
<dbReference type="InParanoid" id="A0A061DHQ1"/>
<name>A0A061DHQ1_THECC</name>
<feature type="repeat" description="PPR" evidence="2">
    <location>
        <begin position="516"/>
        <end position="550"/>
    </location>
</feature>
<dbReference type="AlphaFoldDB" id="A0A061DHQ1"/>
<dbReference type="Proteomes" id="UP000026915">
    <property type="component" value="Chromosome 1"/>
</dbReference>
<dbReference type="GO" id="GO:0009507">
    <property type="term" value="C:chloroplast"/>
    <property type="evidence" value="ECO:0000318"/>
    <property type="project" value="GO_Central"/>
</dbReference>
<dbReference type="FunCoup" id="A0A061DHQ1">
    <property type="interactions" value="1472"/>
</dbReference>
<dbReference type="eggNOG" id="KOG4197">
    <property type="taxonomic scope" value="Eukaryota"/>
</dbReference>
<evidence type="ECO:0000256" key="2">
    <source>
        <dbReference type="PROSITE-ProRule" id="PRU00708"/>
    </source>
</evidence>
<evidence type="ECO:0000313" key="4">
    <source>
        <dbReference type="EMBL" id="EOX91702.1"/>
    </source>
</evidence>
<dbReference type="PROSITE" id="PS51375">
    <property type="entry name" value="PPR"/>
    <property type="match status" value="4"/>
</dbReference>
<dbReference type="EMBL" id="CM001879">
    <property type="protein sequence ID" value="EOX91702.1"/>
    <property type="molecule type" value="Genomic_DNA"/>
</dbReference>
<dbReference type="OMA" id="WKFSRLM"/>
<reference evidence="4 5" key="1">
    <citation type="journal article" date="2013" name="Genome Biol.">
        <title>The genome sequence of the most widely cultivated cacao type and its use to identify candidate genes regulating pod color.</title>
        <authorList>
            <person name="Motamayor J.C."/>
            <person name="Mockaitis K."/>
            <person name="Schmutz J."/>
            <person name="Haiminen N."/>
            <person name="Iii D.L."/>
            <person name="Cornejo O."/>
            <person name="Findley S.D."/>
            <person name="Zheng P."/>
            <person name="Utro F."/>
            <person name="Royaert S."/>
            <person name="Saski C."/>
            <person name="Jenkins J."/>
            <person name="Podicheti R."/>
            <person name="Zhao M."/>
            <person name="Scheffler B.E."/>
            <person name="Stack J.C."/>
            <person name="Feltus F.A."/>
            <person name="Mustiga G.M."/>
            <person name="Amores F."/>
            <person name="Phillips W."/>
            <person name="Marelli J.P."/>
            <person name="May G.D."/>
            <person name="Shapiro H."/>
            <person name="Ma J."/>
            <person name="Bustamante C.D."/>
            <person name="Schnell R.J."/>
            <person name="Main D."/>
            <person name="Gilbert D."/>
            <person name="Parida L."/>
            <person name="Kuhn D.N."/>
        </authorList>
    </citation>
    <scope>NUCLEOTIDE SEQUENCE [LARGE SCALE GENOMIC DNA]</scope>
    <source>
        <strain evidence="5">cv. Matina 1-6</strain>
    </source>
</reference>
<dbReference type="PANTHER" id="PTHR46935">
    <property type="entry name" value="OS01G0674700 PROTEIN"/>
    <property type="match status" value="1"/>
</dbReference>
<evidence type="ECO:0000256" key="1">
    <source>
        <dbReference type="ARBA" id="ARBA00022737"/>
    </source>
</evidence>
<dbReference type="InterPro" id="IPR011990">
    <property type="entry name" value="TPR-like_helical_dom_sf"/>
</dbReference>
<dbReference type="PANTHER" id="PTHR46935:SF2">
    <property type="entry name" value="PENTACOTRIPEPTIDE-REPEAT REGION OF PRORP DOMAIN-CONTAINING PROTEIN"/>
    <property type="match status" value="1"/>
</dbReference>
<proteinExistence type="predicted"/>
<dbReference type="HOGENOM" id="CLU_009409_1_0_1"/>
<protein>
    <submittedName>
        <fullName evidence="4">Tetratricopeptide repeat-like superfamily protein, putative isoform 1</fullName>
    </submittedName>
</protein>
<dbReference type="InterPro" id="IPR002885">
    <property type="entry name" value="PPR_rpt"/>
</dbReference>
<feature type="repeat" description="PPR" evidence="2">
    <location>
        <begin position="411"/>
        <end position="445"/>
    </location>
</feature>
<dbReference type="GO" id="GO:0009658">
    <property type="term" value="P:chloroplast organization"/>
    <property type="evidence" value="ECO:0000318"/>
    <property type="project" value="GO_Central"/>
</dbReference>
<feature type="repeat" description="PPR" evidence="2">
    <location>
        <begin position="341"/>
        <end position="375"/>
    </location>
</feature>
<dbReference type="Pfam" id="PF01535">
    <property type="entry name" value="PPR"/>
    <property type="match status" value="2"/>
</dbReference>
<evidence type="ECO:0000313" key="5">
    <source>
        <dbReference type="Proteomes" id="UP000026915"/>
    </source>
</evidence>
<gene>
    <name evidence="4" type="ORF">TCM_000805</name>
</gene>
<feature type="repeat" description="PPR" evidence="2">
    <location>
        <begin position="376"/>
        <end position="410"/>
    </location>
</feature>
<dbReference type="GO" id="GO:0042793">
    <property type="term" value="P:plastid transcription"/>
    <property type="evidence" value="ECO:0007669"/>
    <property type="project" value="EnsemblPlants"/>
</dbReference>
<dbReference type="FunFam" id="1.25.40.10:FF:001552">
    <property type="entry name" value="Predicted protein"/>
    <property type="match status" value="1"/>
</dbReference>
<accession>A0A061DHQ1</accession>
<dbReference type="NCBIfam" id="TIGR00756">
    <property type="entry name" value="PPR"/>
    <property type="match status" value="2"/>
</dbReference>
<dbReference type="InterPro" id="IPR044645">
    <property type="entry name" value="DG1/EMB2279-like"/>
</dbReference>